<name>A0A382ZG13_9ZZZZ</name>
<organism evidence="1">
    <name type="scientific">marine metagenome</name>
    <dbReference type="NCBI Taxonomy" id="408172"/>
    <lineage>
        <taxon>unclassified sequences</taxon>
        <taxon>metagenomes</taxon>
        <taxon>ecological metagenomes</taxon>
    </lineage>
</organism>
<feature type="non-terminal residue" evidence="1">
    <location>
        <position position="54"/>
    </location>
</feature>
<sequence>MPLHDYGCYNCGEVTERLIKDRYNIPDSVSCGQCGSAETIKMAPLVHFKMYKQP</sequence>
<dbReference type="AlphaFoldDB" id="A0A382ZG13"/>
<dbReference type="EMBL" id="UINC01183405">
    <property type="protein sequence ID" value="SVD94159.1"/>
    <property type="molecule type" value="Genomic_DNA"/>
</dbReference>
<proteinExistence type="predicted"/>
<reference evidence="1" key="1">
    <citation type="submission" date="2018-05" db="EMBL/GenBank/DDBJ databases">
        <authorList>
            <person name="Lanie J.A."/>
            <person name="Ng W.-L."/>
            <person name="Kazmierczak K.M."/>
            <person name="Andrzejewski T.M."/>
            <person name="Davidsen T.M."/>
            <person name="Wayne K.J."/>
            <person name="Tettelin H."/>
            <person name="Glass J.I."/>
            <person name="Rusch D."/>
            <person name="Podicherti R."/>
            <person name="Tsui H.-C.T."/>
            <person name="Winkler M.E."/>
        </authorList>
    </citation>
    <scope>NUCLEOTIDE SEQUENCE</scope>
</reference>
<gene>
    <name evidence="1" type="ORF">METZ01_LOCUS447013</name>
</gene>
<evidence type="ECO:0000313" key="1">
    <source>
        <dbReference type="EMBL" id="SVD94159.1"/>
    </source>
</evidence>
<protein>
    <submittedName>
        <fullName evidence="1">Uncharacterized protein</fullName>
    </submittedName>
</protein>
<accession>A0A382ZG13</accession>